<evidence type="ECO:0000259" key="2">
    <source>
        <dbReference type="Pfam" id="PF11127"/>
    </source>
</evidence>
<reference evidence="3 4" key="1">
    <citation type="submission" date="2018-10" db="EMBL/GenBank/DDBJ databases">
        <title>Genomic Encyclopedia of Type Strains, Phase IV (KMG-IV): sequencing the most valuable type-strain genomes for metagenomic binning, comparative biology and taxonomic classification.</title>
        <authorList>
            <person name="Goeker M."/>
        </authorList>
    </citation>
    <scope>NUCLEOTIDE SEQUENCE [LARGE SCALE GENOMIC DNA]</scope>
    <source>
        <strain evidence="3 4">DSM 23841</strain>
    </source>
</reference>
<feature type="transmembrane region" description="Helical" evidence="1">
    <location>
        <begin position="7"/>
        <end position="25"/>
    </location>
</feature>
<dbReference type="RefSeq" id="WP_121458200.1">
    <property type="nucleotide sequence ID" value="NZ_JAANMQ010000004.1"/>
</dbReference>
<sequence length="63" mass="6644">MKSNVGGIDKVLRIVAGIALIAWALTGGPVWAWIGIVPLATGLMGWCPLYPLIGLNTCPLKKD</sequence>
<keyword evidence="1" id="KW-0812">Transmembrane</keyword>
<evidence type="ECO:0000313" key="3">
    <source>
        <dbReference type="EMBL" id="RKT58866.1"/>
    </source>
</evidence>
<evidence type="ECO:0000313" key="4">
    <source>
        <dbReference type="Proteomes" id="UP000270626"/>
    </source>
</evidence>
<dbReference type="AlphaFoldDB" id="A0A495WAZ0"/>
<feature type="domain" description="Inner membrane protein YgaP-like transmembrane" evidence="2">
    <location>
        <begin position="1"/>
        <end position="60"/>
    </location>
</feature>
<organism evidence="3 4">
    <name type="scientific">Azonexus fungiphilus</name>
    <dbReference type="NCBI Taxonomy" id="146940"/>
    <lineage>
        <taxon>Bacteria</taxon>
        <taxon>Pseudomonadati</taxon>
        <taxon>Pseudomonadota</taxon>
        <taxon>Betaproteobacteria</taxon>
        <taxon>Rhodocyclales</taxon>
        <taxon>Azonexaceae</taxon>
        <taxon>Azonexus</taxon>
    </lineage>
</organism>
<proteinExistence type="predicted"/>
<comment type="caution">
    <text evidence="3">The sequence shown here is derived from an EMBL/GenBank/DDBJ whole genome shotgun (WGS) entry which is preliminary data.</text>
</comment>
<dbReference type="EMBL" id="RBXP01000014">
    <property type="protein sequence ID" value="RKT58866.1"/>
    <property type="molecule type" value="Genomic_DNA"/>
</dbReference>
<keyword evidence="1" id="KW-0472">Membrane</keyword>
<dbReference type="Proteomes" id="UP000270626">
    <property type="component" value="Unassembled WGS sequence"/>
</dbReference>
<name>A0A495WAZ0_9RHOO</name>
<protein>
    <submittedName>
        <fullName evidence="3">DUF2892 family protein</fullName>
    </submittedName>
</protein>
<evidence type="ECO:0000256" key="1">
    <source>
        <dbReference type="SAM" id="Phobius"/>
    </source>
</evidence>
<dbReference type="Pfam" id="PF11127">
    <property type="entry name" value="YgaP-like_TM"/>
    <property type="match status" value="1"/>
</dbReference>
<keyword evidence="4" id="KW-1185">Reference proteome</keyword>
<accession>A0A495WAZ0</accession>
<dbReference type="OrthoDB" id="9804804at2"/>
<dbReference type="InterPro" id="IPR021309">
    <property type="entry name" value="YgaP-like_TM"/>
</dbReference>
<gene>
    <name evidence="3" type="ORF">DFR40_1895</name>
</gene>
<keyword evidence="1" id="KW-1133">Transmembrane helix</keyword>